<evidence type="ECO:0000256" key="5">
    <source>
        <dbReference type="ARBA" id="ARBA00022723"/>
    </source>
</evidence>
<dbReference type="InterPro" id="IPR058353">
    <property type="entry name" value="DUF8040"/>
</dbReference>
<accession>A0AAN8JZR7</accession>
<feature type="domain" description="DDE Tnp4" evidence="9">
    <location>
        <begin position="155"/>
        <end position="268"/>
    </location>
</feature>
<evidence type="ECO:0000256" key="6">
    <source>
        <dbReference type="ARBA" id="ARBA00022801"/>
    </source>
</evidence>
<sequence length="269" mass="31525">MKANKKQIHLCMLCFFLWAHERSGGWWNYIVCNTFNEEQWIENFRMRQDTFNMICDALRPYIKRKDTSFRRCIPVEKRVAISLWTLATPCEYRTISHLFGISRSSICLILKEFCKIINKRLSKRYIYLPEGDELYDIMLNFEQKWGFPNCVGATDGCHIPIIAPKHDQTDYYNRKGWYSILLQAVVDSNYLFRDTCIGWPGRVHDARVLANSKLYNMGQEGKLFANHSRNISGVQVPAVILGDPVYPLLQWLMKPYAESANMTAEQKKK</sequence>
<evidence type="ECO:0000256" key="4">
    <source>
        <dbReference type="ARBA" id="ARBA00022722"/>
    </source>
</evidence>
<feature type="chain" id="PRO_5042907626" description="DDE Tnp4 domain-containing protein" evidence="8">
    <location>
        <begin position="25"/>
        <end position="269"/>
    </location>
</feature>
<evidence type="ECO:0000313" key="11">
    <source>
        <dbReference type="EMBL" id="KAK6182063.1"/>
    </source>
</evidence>
<dbReference type="EMBL" id="JAZGQO010000007">
    <property type="protein sequence ID" value="KAK6182063.1"/>
    <property type="molecule type" value="Genomic_DNA"/>
</dbReference>
<feature type="domain" description="DUF8040" evidence="10">
    <location>
        <begin position="36"/>
        <end position="117"/>
    </location>
</feature>
<dbReference type="GO" id="GO:0004518">
    <property type="term" value="F:nuclease activity"/>
    <property type="evidence" value="ECO:0007669"/>
    <property type="project" value="UniProtKB-KW"/>
</dbReference>
<comment type="similarity">
    <text evidence="3">Belongs to the HARBI1 family.</text>
</comment>
<feature type="signal peptide" evidence="8">
    <location>
        <begin position="1"/>
        <end position="24"/>
    </location>
</feature>
<dbReference type="Pfam" id="PF13359">
    <property type="entry name" value="DDE_Tnp_4"/>
    <property type="match status" value="1"/>
</dbReference>
<evidence type="ECO:0000256" key="2">
    <source>
        <dbReference type="ARBA" id="ARBA00004123"/>
    </source>
</evidence>
<gene>
    <name evidence="11" type="ORF">SNE40_009828</name>
</gene>
<comment type="subcellular location">
    <subcellularLocation>
        <location evidence="2">Nucleus</location>
    </subcellularLocation>
</comment>
<comment type="cofactor">
    <cofactor evidence="1">
        <name>a divalent metal cation</name>
        <dbReference type="ChEBI" id="CHEBI:60240"/>
    </cofactor>
</comment>
<dbReference type="Proteomes" id="UP001347796">
    <property type="component" value="Unassembled WGS sequence"/>
</dbReference>
<keyword evidence="6" id="KW-0378">Hydrolase</keyword>
<name>A0AAN8JZR7_PATCE</name>
<dbReference type="PANTHER" id="PTHR22930">
    <property type="match status" value="1"/>
</dbReference>
<keyword evidence="8" id="KW-0732">Signal</keyword>
<dbReference type="PANTHER" id="PTHR22930:SF206">
    <property type="entry name" value="NUCLEASE HARBI1"/>
    <property type="match status" value="1"/>
</dbReference>
<dbReference type="InterPro" id="IPR045249">
    <property type="entry name" value="HARBI1-like"/>
</dbReference>
<keyword evidence="4" id="KW-0540">Nuclease</keyword>
<evidence type="ECO:0000256" key="3">
    <source>
        <dbReference type="ARBA" id="ARBA00006958"/>
    </source>
</evidence>
<organism evidence="11 12">
    <name type="scientific">Patella caerulea</name>
    <name type="common">Rayed Mediterranean limpet</name>
    <dbReference type="NCBI Taxonomy" id="87958"/>
    <lineage>
        <taxon>Eukaryota</taxon>
        <taxon>Metazoa</taxon>
        <taxon>Spiralia</taxon>
        <taxon>Lophotrochozoa</taxon>
        <taxon>Mollusca</taxon>
        <taxon>Gastropoda</taxon>
        <taxon>Patellogastropoda</taxon>
        <taxon>Patelloidea</taxon>
        <taxon>Patellidae</taxon>
        <taxon>Patella</taxon>
    </lineage>
</organism>
<evidence type="ECO:0008006" key="13">
    <source>
        <dbReference type="Google" id="ProtNLM"/>
    </source>
</evidence>
<protein>
    <recommendedName>
        <fullName evidence="13">DDE Tnp4 domain-containing protein</fullName>
    </recommendedName>
</protein>
<dbReference type="Pfam" id="PF26138">
    <property type="entry name" value="DUF8040"/>
    <property type="match status" value="1"/>
</dbReference>
<dbReference type="GO" id="GO:0046872">
    <property type="term" value="F:metal ion binding"/>
    <property type="evidence" value="ECO:0007669"/>
    <property type="project" value="UniProtKB-KW"/>
</dbReference>
<evidence type="ECO:0000313" key="12">
    <source>
        <dbReference type="Proteomes" id="UP001347796"/>
    </source>
</evidence>
<evidence type="ECO:0000259" key="9">
    <source>
        <dbReference type="Pfam" id="PF13359"/>
    </source>
</evidence>
<comment type="caution">
    <text evidence="11">The sequence shown here is derived from an EMBL/GenBank/DDBJ whole genome shotgun (WGS) entry which is preliminary data.</text>
</comment>
<dbReference type="AlphaFoldDB" id="A0AAN8JZR7"/>
<evidence type="ECO:0000259" key="10">
    <source>
        <dbReference type="Pfam" id="PF26138"/>
    </source>
</evidence>
<keyword evidence="7" id="KW-0539">Nucleus</keyword>
<evidence type="ECO:0000256" key="1">
    <source>
        <dbReference type="ARBA" id="ARBA00001968"/>
    </source>
</evidence>
<dbReference type="GO" id="GO:0005634">
    <property type="term" value="C:nucleus"/>
    <property type="evidence" value="ECO:0007669"/>
    <property type="project" value="UniProtKB-SubCell"/>
</dbReference>
<dbReference type="GO" id="GO:0016787">
    <property type="term" value="F:hydrolase activity"/>
    <property type="evidence" value="ECO:0007669"/>
    <property type="project" value="UniProtKB-KW"/>
</dbReference>
<proteinExistence type="inferred from homology"/>
<keyword evidence="5" id="KW-0479">Metal-binding</keyword>
<evidence type="ECO:0000256" key="7">
    <source>
        <dbReference type="ARBA" id="ARBA00023242"/>
    </source>
</evidence>
<reference evidence="11 12" key="1">
    <citation type="submission" date="2024-01" db="EMBL/GenBank/DDBJ databases">
        <title>The genome of the rayed Mediterranean limpet Patella caerulea (Linnaeus, 1758).</title>
        <authorList>
            <person name="Anh-Thu Weber A."/>
            <person name="Halstead-Nussloch G."/>
        </authorList>
    </citation>
    <scope>NUCLEOTIDE SEQUENCE [LARGE SCALE GENOMIC DNA]</scope>
    <source>
        <strain evidence="11">AATW-2023a</strain>
        <tissue evidence="11">Whole specimen</tissue>
    </source>
</reference>
<evidence type="ECO:0000256" key="8">
    <source>
        <dbReference type="SAM" id="SignalP"/>
    </source>
</evidence>
<keyword evidence="12" id="KW-1185">Reference proteome</keyword>
<dbReference type="InterPro" id="IPR027806">
    <property type="entry name" value="HARBI1_dom"/>
</dbReference>